<dbReference type="RefSeq" id="WP_110361202.1">
    <property type="nucleotide sequence ID" value="NZ_QFLI01000005.1"/>
</dbReference>
<accession>A0A2V3ZWX9</accession>
<sequence>MANSRRYNQLQSRIIFLENNILPDVKINGNYTKKESDLIRSYVLLVHAEIESYFEDIAKLKIQKALQDWRSDRKKSNCLLAVMSFCSEEINWERISKEEKSKFDFRVNKTVRHFIDKLDSNHGIKSKNICNILLPIGIEISQLDDVWLGTMDSFGSKRGLFAHSAIQTQSQIDLVVEKNNININILPEIEIIDGLIKNIK</sequence>
<dbReference type="OrthoDB" id="4239190at2"/>
<dbReference type="InterPro" id="IPR041519">
    <property type="entry name" value="HEPN_RiboL-PSP"/>
</dbReference>
<dbReference type="EMBL" id="QFLI01000005">
    <property type="protein sequence ID" value="PXY00836.1"/>
    <property type="molecule type" value="Genomic_DNA"/>
</dbReference>
<feature type="domain" description="RiboL-PSP-HEPN" evidence="1">
    <location>
        <begin position="26"/>
        <end position="173"/>
    </location>
</feature>
<dbReference type="Pfam" id="PF18735">
    <property type="entry name" value="HEPN_RiboL-PSP"/>
    <property type="match status" value="1"/>
</dbReference>
<dbReference type="AlphaFoldDB" id="A0A2V3ZWX9"/>
<gene>
    <name evidence="2" type="ORF">DF185_13125</name>
</gene>
<evidence type="ECO:0000259" key="1">
    <source>
        <dbReference type="Pfam" id="PF18735"/>
    </source>
</evidence>
<comment type="caution">
    <text evidence="2">The sequence shown here is derived from an EMBL/GenBank/DDBJ whole genome shotgun (WGS) entry which is preliminary data.</text>
</comment>
<reference evidence="2 3" key="1">
    <citation type="submission" date="2018-05" db="EMBL/GenBank/DDBJ databases">
        <title>Marinifilum breve JC075T sp. nov., a marine bacterium isolated from Yongle Blue Hole in the South China Sea.</title>
        <authorList>
            <person name="Fu T."/>
        </authorList>
    </citation>
    <scope>NUCLEOTIDE SEQUENCE [LARGE SCALE GENOMIC DNA]</scope>
    <source>
        <strain evidence="2 3">JC075</strain>
    </source>
</reference>
<evidence type="ECO:0000313" key="2">
    <source>
        <dbReference type="EMBL" id="PXY00836.1"/>
    </source>
</evidence>
<protein>
    <recommendedName>
        <fullName evidence="1">RiboL-PSP-HEPN domain-containing protein</fullName>
    </recommendedName>
</protein>
<name>A0A2V3ZWX9_9BACT</name>
<organism evidence="2 3">
    <name type="scientific">Marinifilum breve</name>
    <dbReference type="NCBI Taxonomy" id="2184082"/>
    <lineage>
        <taxon>Bacteria</taxon>
        <taxon>Pseudomonadati</taxon>
        <taxon>Bacteroidota</taxon>
        <taxon>Bacteroidia</taxon>
        <taxon>Marinilabiliales</taxon>
        <taxon>Marinifilaceae</taxon>
    </lineage>
</organism>
<evidence type="ECO:0000313" key="3">
    <source>
        <dbReference type="Proteomes" id="UP000248079"/>
    </source>
</evidence>
<dbReference type="Proteomes" id="UP000248079">
    <property type="component" value="Unassembled WGS sequence"/>
</dbReference>
<proteinExistence type="predicted"/>
<keyword evidence="3" id="KW-1185">Reference proteome</keyword>